<evidence type="ECO:0000313" key="7">
    <source>
        <dbReference type="EMBL" id="MDC7695684.1"/>
    </source>
</evidence>
<comment type="caution">
    <text evidence="7">The sequence shown here is derived from an EMBL/GenBank/DDBJ whole genome shotgun (WGS) entry which is preliminary data.</text>
</comment>
<evidence type="ECO:0000313" key="8">
    <source>
        <dbReference type="Proteomes" id="UP001216595"/>
    </source>
</evidence>
<evidence type="ECO:0000259" key="6">
    <source>
        <dbReference type="PROSITE" id="PS50885"/>
    </source>
</evidence>
<dbReference type="SMART" id="SM00304">
    <property type="entry name" value="HAMP"/>
    <property type="match status" value="1"/>
</dbReference>
<accession>A0ABT5IHL6</accession>
<evidence type="ECO:0000256" key="1">
    <source>
        <dbReference type="ARBA" id="ARBA00023224"/>
    </source>
</evidence>
<sequence>MRLLSSQIKIAGALLIGSLGLFCALLFFSLQHEIRLARIAQEANARKALMGELSLTAKQIQVNVVQVQQFLTDVSATRGLDGLDDGPGEAAKNATEFKERIAHAKALARDLHLADIQSALEAVEQKFPAYYQTGQAMADAYIQGGTSAGNAFMGTFDGTAKAEYEALNTVLSLVDTENQSISNTARVASETSVRSAHATQLYMLLAGALLTLLVAGGLWFVLRFIIRPLSDFSDQLGRIAGGALDTQVGHTQKQNEIGAIARAIDGFRLAQRDRETAEAQAEAGRIERRTRRESLENAIQRFKARIDQALSALHHSTRGMQDVSATLEDISSQTAEQSQSASAATLEATDNVQIVAAAAEELAASIADISEKISLSQTVVQDTTRVSAESQEKIDRLARSSERIGDVVNLIQNIASQTNLLALNATIEAARAGDAGKGFAVVATEVKALADQTSRATQDISAQIAEIQSETQTAVDSIKAIAGKMEEVQHFTVAISAAVEEQSRATQEIAVNVAKAAGCTANAQQSVQMMAQSVERTKHSASRVGQSTQELEDEKAGLVETIDDFLKTVAA</sequence>
<dbReference type="Proteomes" id="UP001216595">
    <property type="component" value="Unassembled WGS sequence"/>
</dbReference>
<proteinExistence type="inferred from homology"/>
<evidence type="ECO:0000259" key="5">
    <source>
        <dbReference type="PROSITE" id="PS50111"/>
    </source>
</evidence>
<comment type="similarity">
    <text evidence="2">Belongs to the methyl-accepting chemotaxis (MCP) protein family.</text>
</comment>
<keyword evidence="8" id="KW-1185">Reference proteome</keyword>
<name>A0ABT5IHL6_9CAUL</name>
<dbReference type="Pfam" id="PF00672">
    <property type="entry name" value="HAMP"/>
    <property type="match status" value="1"/>
</dbReference>
<dbReference type="PROSITE" id="PS50111">
    <property type="entry name" value="CHEMOTAXIS_TRANSDUC_2"/>
    <property type="match status" value="1"/>
</dbReference>
<reference evidence="7 8" key="1">
    <citation type="submission" date="2023-01" db="EMBL/GenBank/DDBJ databases">
        <title>Novel species of the genus Asticcacaulis isolated from rivers.</title>
        <authorList>
            <person name="Lu H."/>
        </authorList>
    </citation>
    <scope>NUCLEOTIDE SEQUENCE [LARGE SCALE GENOMIC DNA]</scope>
    <source>
        <strain evidence="7 8">DXS10W</strain>
    </source>
</reference>
<dbReference type="InterPro" id="IPR004089">
    <property type="entry name" value="MCPsignal_dom"/>
</dbReference>
<keyword evidence="4" id="KW-1133">Transmembrane helix</keyword>
<dbReference type="SMART" id="SM00283">
    <property type="entry name" value="MA"/>
    <property type="match status" value="1"/>
</dbReference>
<keyword evidence="1 3" id="KW-0807">Transducer</keyword>
<dbReference type="SUPFAM" id="SSF58104">
    <property type="entry name" value="Methyl-accepting chemotaxis protein (MCP) signaling domain"/>
    <property type="match status" value="1"/>
</dbReference>
<feature type="transmembrane region" description="Helical" evidence="4">
    <location>
        <begin position="6"/>
        <end position="28"/>
    </location>
</feature>
<keyword evidence="4" id="KW-0812">Transmembrane</keyword>
<dbReference type="PROSITE" id="PS50885">
    <property type="entry name" value="HAMP"/>
    <property type="match status" value="1"/>
</dbReference>
<evidence type="ECO:0000256" key="3">
    <source>
        <dbReference type="PROSITE-ProRule" id="PRU00284"/>
    </source>
</evidence>
<keyword evidence="4" id="KW-0472">Membrane</keyword>
<dbReference type="PANTHER" id="PTHR32089:SF112">
    <property type="entry name" value="LYSOZYME-LIKE PROTEIN-RELATED"/>
    <property type="match status" value="1"/>
</dbReference>
<dbReference type="SUPFAM" id="SSF158472">
    <property type="entry name" value="HAMP domain-like"/>
    <property type="match status" value="1"/>
</dbReference>
<protein>
    <submittedName>
        <fullName evidence="7">Methyl-accepting chemotaxis protein</fullName>
    </submittedName>
</protein>
<feature type="transmembrane region" description="Helical" evidence="4">
    <location>
        <begin position="201"/>
        <end position="222"/>
    </location>
</feature>
<dbReference type="PANTHER" id="PTHR32089">
    <property type="entry name" value="METHYL-ACCEPTING CHEMOTAXIS PROTEIN MCPB"/>
    <property type="match status" value="1"/>
</dbReference>
<feature type="domain" description="Methyl-accepting transducer" evidence="5">
    <location>
        <begin position="291"/>
        <end position="545"/>
    </location>
</feature>
<evidence type="ECO:0000256" key="4">
    <source>
        <dbReference type="SAM" id="Phobius"/>
    </source>
</evidence>
<dbReference type="RefSeq" id="WP_272742342.1">
    <property type="nucleotide sequence ID" value="NZ_JAQQKW010000010.1"/>
</dbReference>
<feature type="domain" description="HAMP" evidence="6">
    <location>
        <begin position="223"/>
        <end position="276"/>
    </location>
</feature>
<evidence type="ECO:0000256" key="2">
    <source>
        <dbReference type="ARBA" id="ARBA00029447"/>
    </source>
</evidence>
<dbReference type="Gene3D" id="1.10.287.950">
    <property type="entry name" value="Methyl-accepting chemotaxis protein"/>
    <property type="match status" value="1"/>
</dbReference>
<dbReference type="InterPro" id="IPR003660">
    <property type="entry name" value="HAMP_dom"/>
</dbReference>
<gene>
    <name evidence="7" type="ORF">PQU94_15510</name>
</gene>
<dbReference type="EMBL" id="JAQQKW010000010">
    <property type="protein sequence ID" value="MDC7695684.1"/>
    <property type="molecule type" value="Genomic_DNA"/>
</dbReference>
<dbReference type="Pfam" id="PF00015">
    <property type="entry name" value="MCPsignal"/>
    <property type="match status" value="1"/>
</dbReference>
<organism evidence="7 8">
    <name type="scientific">Asticcacaulis currens</name>
    <dbReference type="NCBI Taxonomy" id="2984210"/>
    <lineage>
        <taxon>Bacteria</taxon>
        <taxon>Pseudomonadati</taxon>
        <taxon>Pseudomonadota</taxon>
        <taxon>Alphaproteobacteria</taxon>
        <taxon>Caulobacterales</taxon>
        <taxon>Caulobacteraceae</taxon>
        <taxon>Asticcacaulis</taxon>
    </lineage>
</organism>
<dbReference type="Gene3D" id="6.10.340.10">
    <property type="match status" value="1"/>
</dbReference>